<dbReference type="AlphaFoldDB" id="A0A385AGT5"/>
<gene>
    <name evidence="2" type="ORF">DT351_11190</name>
</gene>
<evidence type="ECO:0000313" key="3">
    <source>
        <dbReference type="Proteomes" id="UP000257607"/>
    </source>
</evidence>
<keyword evidence="1" id="KW-1133">Transmembrane helix</keyword>
<dbReference type="InterPro" id="IPR043993">
    <property type="entry name" value="T4SS_pilin"/>
</dbReference>
<dbReference type="Pfam" id="PF18895">
    <property type="entry name" value="T4SS_pilin"/>
    <property type="match status" value="1"/>
</dbReference>
<proteinExistence type="predicted"/>
<dbReference type="EMBL" id="CP031005">
    <property type="protein sequence ID" value="AXN36905.1"/>
    <property type="molecule type" value="Genomic_DNA"/>
</dbReference>
<protein>
    <submittedName>
        <fullName evidence="2">Uncharacterized protein</fullName>
    </submittedName>
</protein>
<evidence type="ECO:0000313" key="2">
    <source>
        <dbReference type="EMBL" id="AXN36905.1"/>
    </source>
</evidence>
<keyword evidence="2" id="KW-0614">Plasmid</keyword>
<sequence length="74" mass="7676">MDKILSILQVLTTAATGISGGYAALKLVMMGIAHMNKNPQKVEAARDGMQNVVIGFAVCLSAAVVVTWLKGAMG</sequence>
<feature type="transmembrane region" description="Helical" evidence="1">
    <location>
        <begin position="49"/>
        <end position="69"/>
    </location>
</feature>
<organism evidence="2 3">
    <name type="scientific">Latilactobacillus curvatus</name>
    <name type="common">Lactobacillus curvatus</name>
    <dbReference type="NCBI Taxonomy" id="28038"/>
    <lineage>
        <taxon>Bacteria</taxon>
        <taxon>Bacillati</taxon>
        <taxon>Bacillota</taxon>
        <taxon>Bacilli</taxon>
        <taxon>Lactobacillales</taxon>
        <taxon>Lactobacillaceae</taxon>
        <taxon>Latilactobacillus</taxon>
    </lineage>
</organism>
<geneLocation type="plasmid" evidence="2 3">
    <name>p-1.1928_2</name>
</geneLocation>
<dbReference type="Proteomes" id="UP000257607">
    <property type="component" value="Plasmid p-1.1928_2"/>
</dbReference>
<reference evidence="2 3" key="1">
    <citation type="submission" date="2018-07" db="EMBL/GenBank/DDBJ databases">
        <title>Lactobacillus curvatus genome sequence.</title>
        <authorList>
            <person name="Prechtl R."/>
        </authorList>
    </citation>
    <scope>NUCLEOTIDE SEQUENCE [LARGE SCALE GENOMIC DNA]</scope>
    <source>
        <strain evidence="2 3">TMW 1.1928</strain>
        <plasmid evidence="2 3">p-1.1928_2</plasmid>
    </source>
</reference>
<keyword evidence="1" id="KW-0472">Membrane</keyword>
<name>A0A385AGT5_LATCU</name>
<evidence type="ECO:0000256" key="1">
    <source>
        <dbReference type="SAM" id="Phobius"/>
    </source>
</evidence>
<dbReference type="RefSeq" id="WP_116843859.1">
    <property type="nucleotide sequence ID" value="NZ_CP031005.1"/>
</dbReference>
<accession>A0A385AGT5</accession>
<keyword evidence="1" id="KW-0812">Transmembrane</keyword>